<dbReference type="Gene3D" id="3.50.50.60">
    <property type="entry name" value="FAD/NAD(P)-binding domain"/>
    <property type="match status" value="1"/>
</dbReference>
<gene>
    <name evidence="3" type="ORF">GDR74_04845</name>
</gene>
<dbReference type="GO" id="GO:0005737">
    <property type="term" value="C:cytoplasm"/>
    <property type="evidence" value="ECO:0007669"/>
    <property type="project" value="TreeGrafter"/>
</dbReference>
<dbReference type="InterPro" id="IPR006076">
    <property type="entry name" value="FAD-dep_OxRdtase"/>
</dbReference>
<sequence length="430" mass="47154">MTSASYIDSYYSRTLASQESYPQAEGRIQAEICIVGGGLAGLTAALHLARAGRSVALVEACRVAWGASGRNGGFVSAGFATGLSHIERRVGADRARDLYRLSMEGVEIVRRNIAELGIAEARPVPGIVKAVRYDSRGALRALRDRQEREFGLRLRYLPREEMAALFASPKYREGILDEGAFHFHPLNYGRALAREIVRLGGRIFENSPVTKVELDSARKRIGTDKAVVEADQILFATGGYTGAVFPALRRAFLPIATYVLLTEANPDLVRGAIRTDAAILDDRRAGDYYRRVEDGSRILWGGRITTRTTDPRDIAALLRREMVSTYPQLSGLKVEVAWSGLMSYARHLMPQIGQWRPGVWYCTAFGGHGMNTTAIGGTVVAEGMTGASDRYRLFAPFGLSWSGGFVGKAVAQLTYWSYQAADAVREFRAS</sequence>
<dbReference type="InterPro" id="IPR036188">
    <property type="entry name" value="FAD/NAD-bd_sf"/>
</dbReference>
<evidence type="ECO:0000259" key="2">
    <source>
        <dbReference type="Pfam" id="PF01266"/>
    </source>
</evidence>
<dbReference type="KEGG" id="mico:GDR74_04845"/>
<accession>A0A5P9JT52</accession>
<dbReference type="Gene3D" id="3.30.9.10">
    <property type="entry name" value="D-Amino Acid Oxidase, subunit A, domain 2"/>
    <property type="match status" value="1"/>
</dbReference>
<dbReference type="Proteomes" id="UP000325614">
    <property type="component" value="Chromosome"/>
</dbReference>
<evidence type="ECO:0000313" key="3">
    <source>
        <dbReference type="EMBL" id="QFU15593.1"/>
    </source>
</evidence>
<keyword evidence="1" id="KW-0560">Oxidoreductase</keyword>
<dbReference type="RefSeq" id="WP_152585238.1">
    <property type="nucleotide sequence ID" value="NZ_CP045423.1"/>
</dbReference>
<feature type="domain" description="FAD dependent oxidoreductase" evidence="2">
    <location>
        <begin position="32"/>
        <end position="382"/>
    </location>
</feature>
<dbReference type="Pfam" id="PF01266">
    <property type="entry name" value="DAO"/>
    <property type="match status" value="1"/>
</dbReference>
<dbReference type="GO" id="GO:0016491">
    <property type="term" value="F:oxidoreductase activity"/>
    <property type="evidence" value="ECO:0007669"/>
    <property type="project" value="UniProtKB-KW"/>
</dbReference>
<dbReference type="AlphaFoldDB" id="A0A5P9JT52"/>
<dbReference type="PANTHER" id="PTHR13847">
    <property type="entry name" value="SARCOSINE DEHYDROGENASE-RELATED"/>
    <property type="match status" value="1"/>
</dbReference>
<evidence type="ECO:0000256" key="1">
    <source>
        <dbReference type="ARBA" id="ARBA00023002"/>
    </source>
</evidence>
<keyword evidence="4" id="KW-1185">Reference proteome</keyword>
<dbReference type="EMBL" id="CP045423">
    <property type="protein sequence ID" value="QFU15593.1"/>
    <property type="molecule type" value="Genomic_DNA"/>
</dbReference>
<name>A0A5P9JT52_9HYPH</name>
<dbReference type="SUPFAM" id="SSF51971">
    <property type="entry name" value="Nucleotide-binding domain"/>
    <property type="match status" value="1"/>
</dbReference>
<dbReference type="PANTHER" id="PTHR13847:SF281">
    <property type="entry name" value="FAD DEPENDENT OXIDOREDUCTASE DOMAIN-CONTAINING PROTEIN"/>
    <property type="match status" value="1"/>
</dbReference>
<protein>
    <submittedName>
        <fullName evidence="3">FAD-dependent oxidoreductase</fullName>
    </submittedName>
</protein>
<reference evidence="3 4" key="1">
    <citation type="submission" date="2019-10" db="EMBL/GenBank/DDBJ databases">
        <title>Isolation, Identification of Microvirga thermotolerans HR1, a novel thermophilic bacterium and Comparative Genomics of the genus Microvirga.</title>
        <authorList>
            <person name="Li J."/>
            <person name="Zhang W."/>
            <person name="Lin M."/>
            <person name="Wang J."/>
        </authorList>
    </citation>
    <scope>NUCLEOTIDE SEQUENCE [LARGE SCALE GENOMIC DNA]</scope>
    <source>
        <strain evidence="3 4">HR1</strain>
    </source>
</reference>
<proteinExistence type="predicted"/>
<organism evidence="3 4">
    <name type="scientific">Microvirga thermotolerans</name>
    <dbReference type="NCBI Taxonomy" id="2651334"/>
    <lineage>
        <taxon>Bacteria</taxon>
        <taxon>Pseudomonadati</taxon>
        <taxon>Pseudomonadota</taxon>
        <taxon>Alphaproteobacteria</taxon>
        <taxon>Hyphomicrobiales</taxon>
        <taxon>Methylobacteriaceae</taxon>
        <taxon>Microvirga</taxon>
    </lineage>
</organism>
<evidence type="ECO:0000313" key="4">
    <source>
        <dbReference type="Proteomes" id="UP000325614"/>
    </source>
</evidence>